<comment type="caution">
    <text evidence="1">The sequence shown here is derived from an EMBL/GenBank/DDBJ whole genome shotgun (WGS) entry which is preliminary data.</text>
</comment>
<dbReference type="Pfam" id="PF12505">
    <property type="entry name" value="DUF3712"/>
    <property type="match status" value="2"/>
</dbReference>
<organism evidence="1 2">
    <name type="scientific">Linnemannia gamsii</name>
    <dbReference type="NCBI Taxonomy" id="64522"/>
    <lineage>
        <taxon>Eukaryota</taxon>
        <taxon>Fungi</taxon>
        <taxon>Fungi incertae sedis</taxon>
        <taxon>Mucoromycota</taxon>
        <taxon>Mortierellomycotina</taxon>
        <taxon>Mortierellomycetes</taxon>
        <taxon>Mortierellales</taxon>
        <taxon>Mortierellaceae</taxon>
        <taxon>Linnemannia</taxon>
    </lineage>
</organism>
<dbReference type="EMBL" id="JAAAIN010000247">
    <property type="protein sequence ID" value="KAG0317369.1"/>
    <property type="molecule type" value="Genomic_DNA"/>
</dbReference>
<dbReference type="InterPro" id="IPR046368">
    <property type="entry name" value="Tag1"/>
</dbReference>
<dbReference type="InterPro" id="IPR022185">
    <property type="entry name" value="DUF3712"/>
</dbReference>
<protein>
    <submittedName>
        <fullName evidence="1">Uncharacterized protein</fullName>
    </submittedName>
</protein>
<keyword evidence="2" id="KW-1185">Reference proteome</keyword>
<evidence type="ECO:0000313" key="1">
    <source>
        <dbReference type="EMBL" id="KAG0317369.1"/>
    </source>
</evidence>
<dbReference type="GO" id="GO:0000329">
    <property type="term" value="C:fungal-type vacuole membrane"/>
    <property type="evidence" value="ECO:0007669"/>
    <property type="project" value="InterPro"/>
</dbReference>
<dbReference type="Proteomes" id="UP000823405">
    <property type="component" value="Unassembled WGS sequence"/>
</dbReference>
<name>A0A9P6RHC3_9FUNG</name>
<proteinExistence type="predicted"/>
<gene>
    <name evidence="1" type="ORF">BGZ97_005487</name>
</gene>
<dbReference type="AlphaFoldDB" id="A0A9P6RHC3"/>
<dbReference type="PANTHER" id="PTHR35895:SF1">
    <property type="entry name" value="LIPID-BINDING SERUM GLYCOPROTEIN C-TERMINAL DOMAIN-CONTAINING PROTEIN"/>
    <property type="match status" value="1"/>
</dbReference>
<reference evidence="1" key="1">
    <citation type="journal article" date="2020" name="Fungal Divers.">
        <title>Resolving the Mortierellaceae phylogeny through synthesis of multi-gene phylogenetics and phylogenomics.</title>
        <authorList>
            <person name="Vandepol N."/>
            <person name="Liber J."/>
            <person name="Desiro A."/>
            <person name="Na H."/>
            <person name="Kennedy M."/>
            <person name="Barry K."/>
            <person name="Grigoriev I.V."/>
            <person name="Miller A.N."/>
            <person name="O'Donnell K."/>
            <person name="Stajich J.E."/>
            <person name="Bonito G."/>
        </authorList>
    </citation>
    <scope>NUCLEOTIDE SEQUENCE</scope>
    <source>
        <strain evidence="1">NVP60</strain>
    </source>
</reference>
<dbReference type="OrthoDB" id="10039566at2759"/>
<dbReference type="PANTHER" id="PTHR35895">
    <property type="entry name" value="CHROMOSOME 16, WHOLE GENOME SHOTGUN SEQUENCE"/>
    <property type="match status" value="1"/>
</dbReference>
<evidence type="ECO:0000313" key="2">
    <source>
        <dbReference type="Proteomes" id="UP000823405"/>
    </source>
</evidence>
<accession>A0A9P6RHC3</accession>
<sequence>MFDWTISTAGIIVNAMGTSLPGVSMTKTVTLDGFNKMPDLTLLSYIIDSIDAEGLHMIISAALANPPTIGMTIPVSEFSTQFNGVVLGPAIAYNMACADANDKKPYLEGIFHNALTGVTTPHVAKGIAAPGVSWLNTAVQSLLPNTALPPLQDPPIASVTINSMEMDVACDICVWAPTAISSITAGTNLSFAMDVPISQLAQNVQILDDKGQVVDDSHDVYIAFIGALNMATTYELGLRGTADSILDLGTLGKIEVKGIPLDVKTSMAGLQGLQNIDFFSIPTTWPDSHVTSVVNIHNPSQLTLNIGDMGMEAGYKGYREEDRIGYIEILNLRLVPGDNIVPSLLGQSYTAANAGPFRTEIPLLSPTMTLWANSTATSNPALSAGLSTLRTFIVLPQGLVVPTPPPAPYNVDWTVKILPTILNDGLIEMTAEFNNPFLYEFTVSGDSTLDENDFAYNPSYLTVNNKAGTSFRPS</sequence>